<evidence type="ECO:0000313" key="3">
    <source>
        <dbReference type="EMBL" id="RDL36227.1"/>
    </source>
</evidence>
<name>A0A370TL58_9HELO</name>
<feature type="compositionally biased region" description="Polar residues" evidence="1">
    <location>
        <begin position="198"/>
        <end position="217"/>
    </location>
</feature>
<protein>
    <submittedName>
        <fullName evidence="3">Uncharacterized protein</fullName>
    </submittedName>
</protein>
<comment type="caution">
    <text evidence="3">The sequence shown here is derived from an EMBL/GenBank/DDBJ whole genome shotgun (WGS) entry which is preliminary data.</text>
</comment>
<organism evidence="3 4">
    <name type="scientific">Venustampulla echinocandica</name>
    <dbReference type="NCBI Taxonomy" id="2656787"/>
    <lineage>
        <taxon>Eukaryota</taxon>
        <taxon>Fungi</taxon>
        <taxon>Dikarya</taxon>
        <taxon>Ascomycota</taxon>
        <taxon>Pezizomycotina</taxon>
        <taxon>Leotiomycetes</taxon>
        <taxon>Helotiales</taxon>
        <taxon>Pleuroascaceae</taxon>
        <taxon>Venustampulla</taxon>
    </lineage>
</organism>
<feature type="signal peptide" evidence="2">
    <location>
        <begin position="1"/>
        <end position="22"/>
    </location>
</feature>
<feature type="region of interest" description="Disordered" evidence="1">
    <location>
        <begin position="181"/>
        <end position="221"/>
    </location>
</feature>
<reference evidence="3 4" key="1">
    <citation type="journal article" date="2018" name="IMA Fungus">
        <title>IMA Genome-F 9: Draft genome sequence of Annulohypoxylon stygium, Aspergillus mulundensis, Berkeleyomyces basicola (syn. Thielaviopsis basicola), Ceratocystis smalleyi, two Cercospora beticola strains, Coleophoma cylindrospora, Fusarium fracticaudum, Phialophora cf. hyalina, and Morchella septimelata.</title>
        <authorList>
            <person name="Wingfield B.D."/>
            <person name="Bills G.F."/>
            <person name="Dong Y."/>
            <person name="Huang W."/>
            <person name="Nel W.J."/>
            <person name="Swalarsk-Parry B.S."/>
            <person name="Vaghefi N."/>
            <person name="Wilken P.M."/>
            <person name="An Z."/>
            <person name="de Beer Z.W."/>
            <person name="De Vos L."/>
            <person name="Chen L."/>
            <person name="Duong T.A."/>
            <person name="Gao Y."/>
            <person name="Hammerbacher A."/>
            <person name="Kikkert J.R."/>
            <person name="Li Y."/>
            <person name="Li H."/>
            <person name="Li K."/>
            <person name="Li Q."/>
            <person name="Liu X."/>
            <person name="Ma X."/>
            <person name="Naidoo K."/>
            <person name="Pethybridge S.J."/>
            <person name="Sun J."/>
            <person name="Steenkamp E.T."/>
            <person name="van der Nest M.A."/>
            <person name="van Wyk S."/>
            <person name="Wingfield M.J."/>
            <person name="Xiong C."/>
            <person name="Yue Q."/>
            <person name="Zhang X."/>
        </authorList>
    </citation>
    <scope>NUCLEOTIDE SEQUENCE [LARGE SCALE GENOMIC DNA]</scope>
    <source>
        <strain evidence="3 4">BP 5553</strain>
    </source>
</reference>
<evidence type="ECO:0000256" key="1">
    <source>
        <dbReference type="SAM" id="MobiDB-lite"/>
    </source>
</evidence>
<keyword evidence="2" id="KW-0732">Signal</keyword>
<dbReference type="AlphaFoldDB" id="A0A370TL58"/>
<dbReference type="GeneID" id="43599688"/>
<feature type="chain" id="PRO_5016960365" evidence="2">
    <location>
        <begin position="23"/>
        <end position="316"/>
    </location>
</feature>
<proteinExistence type="predicted"/>
<evidence type="ECO:0000256" key="2">
    <source>
        <dbReference type="SAM" id="SignalP"/>
    </source>
</evidence>
<gene>
    <name evidence="3" type="ORF">BP5553_06839</name>
</gene>
<dbReference type="EMBL" id="NPIC01000005">
    <property type="protein sequence ID" value="RDL36227.1"/>
    <property type="molecule type" value="Genomic_DNA"/>
</dbReference>
<evidence type="ECO:0000313" key="4">
    <source>
        <dbReference type="Proteomes" id="UP000254866"/>
    </source>
</evidence>
<dbReference type="RefSeq" id="XP_031868883.1">
    <property type="nucleotide sequence ID" value="XM_032015462.1"/>
</dbReference>
<dbReference type="Proteomes" id="UP000254866">
    <property type="component" value="Unassembled WGS sequence"/>
</dbReference>
<sequence>MQFITPLLTLLSVLVFAGGSAGYALENTAYAALSAASGFATVEGSALARNVETDTSTITLITTATVSITSALENLPIVTSSWSPSPPITASSTLSVITDPIWSAHVPTITEPIWSAHVPVLTPLPLPVTESTWSPRLPITTPSSVKTSAPGTPVTSMSMASIPVYKTNTLATPYTLVQAPTPPVGSDDASRSAVPSLVDNTSTPETVTRNIPTNASIHSGPPVFTTGHTPIHYGPQNVTTSHLPIPSDPPTYTNLTSVVIATAPPTTITSMTVVTPSLTSSTATQSTSPIVTNAAGKMEVQLSLAVALGLVHGFLI</sequence>
<accession>A0A370TL58</accession>
<keyword evidence="4" id="KW-1185">Reference proteome</keyword>